<keyword evidence="2" id="KW-1185">Reference proteome</keyword>
<reference evidence="1 2" key="1">
    <citation type="submission" date="2023-06" db="EMBL/GenBank/DDBJ databases">
        <title>Five Gram-positive bacteria isolated from mangrove sediments in Shenzhen, Guangdong, China.</title>
        <authorList>
            <person name="Yu S."/>
            <person name="Zheng W."/>
            <person name="Huang Y."/>
        </authorList>
    </citation>
    <scope>NUCLEOTIDE SEQUENCE [LARGE SCALE GENOMIC DNA]</scope>
    <source>
        <strain evidence="1 2">SaN35-3</strain>
    </source>
</reference>
<evidence type="ECO:0000313" key="2">
    <source>
        <dbReference type="Proteomes" id="UP001197974"/>
    </source>
</evidence>
<protein>
    <recommendedName>
        <fullName evidence="3">DinB-like domain-containing protein</fullName>
    </recommendedName>
</protein>
<gene>
    <name evidence="1" type="ORF">LC087_04705</name>
</gene>
<dbReference type="Proteomes" id="UP001197974">
    <property type="component" value="Chromosome"/>
</dbReference>
<dbReference type="RefSeq" id="WP_226538267.1">
    <property type="nucleotide sequence ID" value="NZ_CP129013.1"/>
</dbReference>
<dbReference type="EMBL" id="CP129013">
    <property type="protein sequence ID" value="WLR43474.1"/>
    <property type="molecule type" value="Genomic_DNA"/>
</dbReference>
<evidence type="ECO:0008006" key="3">
    <source>
        <dbReference type="Google" id="ProtNLM"/>
    </source>
</evidence>
<proteinExistence type="predicted"/>
<sequence>MKENQYERDLIQLCKERMTSIIAPNIIICLDQLSDNDLWKAPPNQYSIGSIVLHCLEEIKLHTLQLHNPHTHYKSLENYFPVKNLSAKRLSSTYATVVMNWNDTVSKLKSEQTPIDEQRLVSLLFELNYYTGKIVDRSKQLSTKMIVTKKQLSQS</sequence>
<organism evidence="1 2">
    <name type="scientific">Bacillus carboniphilus</name>
    <dbReference type="NCBI Taxonomy" id="86663"/>
    <lineage>
        <taxon>Bacteria</taxon>
        <taxon>Bacillati</taxon>
        <taxon>Bacillota</taxon>
        <taxon>Bacilli</taxon>
        <taxon>Bacillales</taxon>
        <taxon>Bacillaceae</taxon>
        <taxon>Bacillus</taxon>
    </lineage>
</organism>
<accession>A0ABY9JVP1</accession>
<evidence type="ECO:0000313" key="1">
    <source>
        <dbReference type="EMBL" id="WLR43474.1"/>
    </source>
</evidence>
<name>A0ABY9JVP1_9BACI</name>